<reference evidence="3" key="1">
    <citation type="submission" date="2009-11" db="EMBL/GenBank/DDBJ databases">
        <authorList>
            <person name="Mitsunobu K."/>
        </authorList>
    </citation>
    <scope>NUCLEOTIDE SEQUENCE</scope>
</reference>
<dbReference type="PANTHER" id="PTHR31836">
    <property type="match status" value="1"/>
</dbReference>
<feature type="compositionally biased region" description="Low complexity" evidence="2">
    <location>
        <begin position="221"/>
        <end position="235"/>
    </location>
</feature>
<protein>
    <recommendedName>
        <fullName evidence="4">Expansin-like EG45 domain-containing protein</fullName>
    </recommendedName>
</protein>
<name>F2Z7J0_9FLOR</name>
<dbReference type="SUPFAM" id="SSF50685">
    <property type="entry name" value="Barwin-like endoglucanases"/>
    <property type="match status" value="1"/>
</dbReference>
<reference evidence="3" key="2">
    <citation type="journal article" date="2011" name="Eur. J. Phycol.">
        <title>Isolation and characterization of phase-specific cDNAs from carposporophytes of Gracilariopsis andersonii (Gracilariales, Rhodophyta).</title>
        <authorList>
            <person name="Kamiya M."/>
            <person name="Kawai H."/>
            <person name="Moon D."/>
            <person name="Goff L.J."/>
        </authorList>
    </citation>
    <scope>NUCLEOTIDE SEQUENCE</scope>
</reference>
<evidence type="ECO:0000256" key="1">
    <source>
        <dbReference type="ARBA" id="ARBA00022729"/>
    </source>
</evidence>
<proteinExistence type="predicted"/>
<gene>
    <name evidence="3" type="primary">Gand-carp1</name>
</gene>
<accession>F2Z7J0</accession>
<feature type="region of interest" description="Disordered" evidence="2">
    <location>
        <begin position="213"/>
        <end position="235"/>
    </location>
</feature>
<dbReference type="Gene3D" id="2.60.40.760">
    <property type="entry name" value="Expansin, cellulose-binding-like domain"/>
    <property type="match status" value="1"/>
</dbReference>
<dbReference type="InterPro" id="IPR051477">
    <property type="entry name" value="Expansin_CellWall"/>
</dbReference>
<dbReference type="Gene3D" id="2.40.40.10">
    <property type="entry name" value="RlpA-like domain"/>
    <property type="match status" value="1"/>
</dbReference>
<sequence>MLFLTLLLPIAVTALSPGDYRRTFFGDGTYYGYTTRGNCAIRSPLPGMYSGMVPVAINNAQYEESKSCGACLLVTGYGQGSGANPVVGTFKAYVHDRCPECKYGDIDLSKSGDGRWKVQWRFIPCPGEWVFFLFEGSNRFYLKLQPRGLKTPVTYFSVNGQQGTKTQDNFYILQNGGGFRYPLTVQMRTVLNEWITVKLAYSVPDGPAFPIGYQSGGGGRSRPPSAVAAPAKAPRPASNKCVPNWKPCTGPKNWWRTSNCCSSNYRCVNAGQADFVGKRCEPAF</sequence>
<organism evidence="3">
    <name type="scientific">Gracilariopsis andersonii</name>
    <dbReference type="NCBI Taxonomy" id="172979"/>
    <lineage>
        <taxon>Eukaryota</taxon>
        <taxon>Rhodophyta</taxon>
        <taxon>Florideophyceae</taxon>
        <taxon>Rhodymeniophycidae</taxon>
        <taxon>Gracilariales</taxon>
        <taxon>Gracilariaceae</taxon>
        <taxon>Gracilariopsis</taxon>
    </lineage>
</organism>
<dbReference type="PANTHER" id="PTHR31836:SF21">
    <property type="entry name" value="EXPANSIN-LIKE PROTEIN 7"/>
    <property type="match status" value="1"/>
</dbReference>
<evidence type="ECO:0000256" key="2">
    <source>
        <dbReference type="SAM" id="MobiDB-lite"/>
    </source>
</evidence>
<dbReference type="InterPro" id="IPR036908">
    <property type="entry name" value="RlpA-like_sf"/>
</dbReference>
<dbReference type="EMBL" id="AB533272">
    <property type="protein sequence ID" value="BAK20041.1"/>
    <property type="molecule type" value="Genomic_DNA"/>
</dbReference>
<evidence type="ECO:0000313" key="3">
    <source>
        <dbReference type="EMBL" id="BAK20041.1"/>
    </source>
</evidence>
<keyword evidence="1" id="KW-0732">Signal</keyword>
<evidence type="ECO:0008006" key="4">
    <source>
        <dbReference type="Google" id="ProtNLM"/>
    </source>
</evidence>
<dbReference type="InterPro" id="IPR036749">
    <property type="entry name" value="Expansin_CBD_sf"/>
</dbReference>
<dbReference type="AlphaFoldDB" id="F2Z7J0"/>